<dbReference type="GO" id="GO:0015421">
    <property type="term" value="F:ABC-type oligopeptide transporter activity"/>
    <property type="evidence" value="ECO:0007669"/>
    <property type="project" value="TreeGrafter"/>
</dbReference>
<dbReference type="OrthoDB" id="9770415at2"/>
<keyword evidence="5" id="KW-0547">Nucleotide-binding</keyword>
<keyword evidence="4 9" id="KW-0812">Transmembrane</keyword>
<dbReference type="InterPro" id="IPR027417">
    <property type="entry name" value="P-loop_NTPase"/>
</dbReference>
<name>A0A1T4KLQ0_9LACT</name>
<keyword evidence="8 9" id="KW-0472">Membrane</keyword>
<keyword evidence="7 9" id="KW-1133">Transmembrane helix</keyword>
<sequence length="584" mass="65987">MEIFSRLGWFFKQEKKQYIIGVSLLFLVSILATLVPMVIAAIIDGMTAKTLTANQLWIWIAILLAIAVAQYIMRYFWRMNIFGTGVKLEKILRRRLFVHFTKMDSVFFQQHRTGDLMAHSTVDVTTVRMVAGGGILTLFDSISQGLMTILMMFFAVDWRLSLAAILPLPLLAVIIRFNGKKVHYHFRHAQEAFSSMNDKVQESISGMKVIKTFGEEERDIADFEDHTKKVVEKNRNAYRYDALFRPSIQAVMGLSSVISVFYGGYLVSKGELTVGLLVAFLNYVTRMGWPMIAIGRLFNTLERGAVSYNRIEKLLKNETHIVEATDAITTPIAGDIEFNINQFTYPGDQEPILEHVHFTLKQGQTLGIVGKTGAGKSSIFKLLMRDYDQYDGHISFNGYDIKEYSLNSLLTNIGFVPQDNFLFSTTVRDNIRFADPQASQMEVEAAAKLTSVHDDIEGFSNGYDTLVGERGVALSGGQKQRISMARAMMMNPELLILDDSLSAVDARTEEEILNAIKANRQNKSTIISAHRISSVMHADEIIVIDNGTISERGTHDELINLGGWYKEMFDRQQLEQEWSKEVTE</sequence>
<dbReference type="InterPro" id="IPR039421">
    <property type="entry name" value="Type_1_exporter"/>
</dbReference>
<dbReference type="PANTHER" id="PTHR43394:SF1">
    <property type="entry name" value="ATP-BINDING CASSETTE SUB-FAMILY B MEMBER 10, MITOCHONDRIAL"/>
    <property type="match status" value="1"/>
</dbReference>
<dbReference type="PROSITE" id="PS50893">
    <property type="entry name" value="ABC_TRANSPORTER_2"/>
    <property type="match status" value="1"/>
</dbReference>
<dbReference type="InterPro" id="IPR011527">
    <property type="entry name" value="ABC1_TM_dom"/>
</dbReference>
<proteinExistence type="predicted"/>
<accession>A0A1T4KLQ0</accession>
<dbReference type="AlphaFoldDB" id="A0A1T4KLQ0"/>
<evidence type="ECO:0000256" key="5">
    <source>
        <dbReference type="ARBA" id="ARBA00022741"/>
    </source>
</evidence>
<evidence type="ECO:0000256" key="6">
    <source>
        <dbReference type="ARBA" id="ARBA00022840"/>
    </source>
</evidence>
<evidence type="ECO:0000259" key="10">
    <source>
        <dbReference type="PROSITE" id="PS50893"/>
    </source>
</evidence>
<evidence type="ECO:0000259" key="11">
    <source>
        <dbReference type="PROSITE" id="PS50929"/>
    </source>
</evidence>
<feature type="domain" description="ABC transporter" evidence="10">
    <location>
        <begin position="338"/>
        <end position="571"/>
    </location>
</feature>
<dbReference type="GO" id="GO:0016887">
    <property type="term" value="F:ATP hydrolysis activity"/>
    <property type="evidence" value="ECO:0007669"/>
    <property type="project" value="InterPro"/>
</dbReference>
<feature type="transmembrane region" description="Helical" evidence="9">
    <location>
        <begin position="135"/>
        <end position="154"/>
    </location>
</feature>
<keyword evidence="2" id="KW-0813">Transport</keyword>
<feature type="transmembrane region" description="Helical" evidence="9">
    <location>
        <begin position="55"/>
        <end position="77"/>
    </location>
</feature>
<feature type="transmembrane region" description="Helical" evidence="9">
    <location>
        <begin position="243"/>
        <end position="266"/>
    </location>
</feature>
<dbReference type="EMBL" id="FUWO01000005">
    <property type="protein sequence ID" value="SJZ43321.1"/>
    <property type="molecule type" value="Genomic_DNA"/>
</dbReference>
<dbReference type="RefSeq" id="WP_078755564.1">
    <property type="nucleotide sequence ID" value="NZ_FUWO01000005.1"/>
</dbReference>
<protein>
    <submittedName>
        <fullName evidence="12">ATP-binding cassette, subfamily B</fullName>
    </submittedName>
</protein>
<evidence type="ECO:0000256" key="2">
    <source>
        <dbReference type="ARBA" id="ARBA00022448"/>
    </source>
</evidence>
<dbReference type="InterPro" id="IPR003439">
    <property type="entry name" value="ABC_transporter-like_ATP-bd"/>
</dbReference>
<dbReference type="Gene3D" id="1.20.1560.10">
    <property type="entry name" value="ABC transporter type 1, transmembrane domain"/>
    <property type="match status" value="1"/>
</dbReference>
<dbReference type="PROSITE" id="PS00211">
    <property type="entry name" value="ABC_TRANSPORTER_1"/>
    <property type="match status" value="1"/>
</dbReference>
<gene>
    <name evidence="12" type="ORF">SAMN02746011_00766</name>
</gene>
<feature type="transmembrane region" description="Helical" evidence="9">
    <location>
        <begin position="20"/>
        <end position="43"/>
    </location>
</feature>
<dbReference type="Gene3D" id="3.40.50.300">
    <property type="entry name" value="P-loop containing nucleotide triphosphate hydrolases"/>
    <property type="match status" value="1"/>
</dbReference>
<evidence type="ECO:0000256" key="8">
    <source>
        <dbReference type="ARBA" id="ARBA00023136"/>
    </source>
</evidence>
<dbReference type="SUPFAM" id="SSF52540">
    <property type="entry name" value="P-loop containing nucleoside triphosphate hydrolases"/>
    <property type="match status" value="1"/>
</dbReference>
<dbReference type="CDD" id="cd18541">
    <property type="entry name" value="ABC_6TM_TmrB_like"/>
    <property type="match status" value="1"/>
</dbReference>
<dbReference type="Pfam" id="PF00005">
    <property type="entry name" value="ABC_tran"/>
    <property type="match status" value="1"/>
</dbReference>
<feature type="transmembrane region" description="Helical" evidence="9">
    <location>
        <begin position="160"/>
        <end position="177"/>
    </location>
</feature>
<evidence type="ECO:0000256" key="9">
    <source>
        <dbReference type="SAM" id="Phobius"/>
    </source>
</evidence>
<keyword evidence="3" id="KW-1003">Cell membrane</keyword>
<keyword evidence="13" id="KW-1185">Reference proteome</keyword>
<dbReference type="InterPro" id="IPR036640">
    <property type="entry name" value="ABC1_TM_sf"/>
</dbReference>
<feature type="domain" description="ABC transmembrane type-1" evidence="11">
    <location>
        <begin position="19"/>
        <end position="303"/>
    </location>
</feature>
<dbReference type="Pfam" id="PF00664">
    <property type="entry name" value="ABC_membrane"/>
    <property type="match status" value="1"/>
</dbReference>
<dbReference type="InterPro" id="IPR017871">
    <property type="entry name" value="ABC_transporter-like_CS"/>
</dbReference>
<evidence type="ECO:0000313" key="13">
    <source>
        <dbReference type="Proteomes" id="UP000189941"/>
    </source>
</evidence>
<organism evidence="12 13">
    <name type="scientific">Globicatella sulfidifaciens DSM 15739</name>
    <dbReference type="NCBI Taxonomy" id="1121925"/>
    <lineage>
        <taxon>Bacteria</taxon>
        <taxon>Bacillati</taxon>
        <taxon>Bacillota</taxon>
        <taxon>Bacilli</taxon>
        <taxon>Lactobacillales</taxon>
        <taxon>Aerococcaceae</taxon>
        <taxon>Globicatella</taxon>
    </lineage>
</organism>
<evidence type="ECO:0000313" key="12">
    <source>
        <dbReference type="EMBL" id="SJZ43321.1"/>
    </source>
</evidence>
<dbReference type="STRING" id="1121925.SAMN02746011_00766"/>
<dbReference type="SMART" id="SM00382">
    <property type="entry name" value="AAA"/>
    <property type="match status" value="1"/>
</dbReference>
<dbReference type="PROSITE" id="PS50929">
    <property type="entry name" value="ABC_TM1F"/>
    <property type="match status" value="1"/>
</dbReference>
<dbReference type="InterPro" id="IPR003593">
    <property type="entry name" value="AAA+_ATPase"/>
</dbReference>
<dbReference type="FunFam" id="3.40.50.300:FF:000221">
    <property type="entry name" value="Multidrug ABC transporter ATP-binding protein"/>
    <property type="match status" value="1"/>
</dbReference>
<dbReference type="PANTHER" id="PTHR43394">
    <property type="entry name" value="ATP-DEPENDENT PERMEASE MDL1, MITOCHONDRIAL"/>
    <property type="match status" value="1"/>
</dbReference>
<reference evidence="13" key="1">
    <citation type="submission" date="2017-02" db="EMBL/GenBank/DDBJ databases">
        <authorList>
            <person name="Varghese N."/>
            <person name="Submissions S."/>
        </authorList>
    </citation>
    <scope>NUCLEOTIDE SEQUENCE [LARGE SCALE GENOMIC DNA]</scope>
    <source>
        <strain evidence="13">DSM 15739</strain>
    </source>
</reference>
<dbReference type="GO" id="GO:0005524">
    <property type="term" value="F:ATP binding"/>
    <property type="evidence" value="ECO:0007669"/>
    <property type="project" value="UniProtKB-KW"/>
</dbReference>
<evidence type="ECO:0000256" key="1">
    <source>
        <dbReference type="ARBA" id="ARBA00004651"/>
    </source>
</evidence>
<evidence type="ECO:0000256" key="3">
    <source>
        <dbReference type="ARBA" id="ARBA00022475"/>
    </source>
</evidence>
<evidence type="ECO:0000256" key="4">
    <source>
        <dbReference type="ARBA" id="ARBA00022692"/>
    </source>
</evidence>
<dbReference type="SUPFAM" id="SSF90123">
    <property type="entry name" value="ABC transporter transmembrane region"/>
    <property type="match status" value="1"/>
</dbReference>
<dbReference type="FunFam" id="1.20.1560.10:FF:000011">
    <property type="entry name" value="Multidrug ABC transporter ATP-binding protein"/>
    <property type="match status" value="1"/>
</dbReference>
<keyword evidence="6 12" id="KW-0067">ATP-binding</keyword>
<dbReference type="GO" id="GO:0005886">
    <property type="term" value="C:plasma membrane"/>
    <property type="evidence" value="ECO:0007669"/>
    <property type="project" value="UniProtKB-SubCell"/>
</dbReference>
<comment type="subcellular location">
    <subcellularLocation>
        <location evidence="1">Cell membrane</location>
        <topology evidence="1">Multi-pass membrane protein</topology>
    </subcellularLocation>
</comment>
<evidence type="ECO:0000256" key="7">
    <source>
        <dbReference type="ARBA" id="ARBA00022989"/>
    </source>
</evidence>
<dbReference type="Proteomes" id="UP000189941">
    <property type="component" value="Unassembled WGS sequence"/>
</dbReference>